<dbReference type="Pfam" id="PF00931">
    <property type="entry name" value="NB-ARC"/>
    <property type="match status" value="1"/>
</dbReference>
<evidence type="ECO:0000256" key="1">
    <source>
        <dbReference type="SAM" id="MobiDB-lite"/>
    </source>
</evidence>
<organism evidence="3 4">
    <name type="scientific">Penicillium polonicum</name>
    <dbReference type="NCBI Taxonomy" id="60169"/>
    <lineage>
        <taxon>Eukaryota</taxon>
        <taxon>Fungi</taxon>
        <taxon>Dikarya</taxon>
        <taxon>Ascomycota</taxon>
        <taxon>Pezizomycotina</taxon>
        <taxon>Eurotiomycetes</taxon>
        <taxon>Eurotiomycetidae</taxon>
        <taxon>Eurotiales</taxon>
        <taxon>Aspergillaceae</taxon>
        <taxon>Penicillium</taxon>
    </lineage>
</organism>
<dbReference type="InterPro" id="IPR002182">
    <property type="entry name" value="NB-ARC"/>
</dbReference>
<comment type="caution">
    <text evidence="3">The sequence shown here is derived from an EMBL/GenBank/DDBJ whole genome shotgun (WGS) entry which is preliminary data.</text>
</comment>
<dbReference type="Pfam" id="PF13424">
    <property type="entry name" value="TPR_12"/>
    <property type="match status" value="4"/>
</dbReference>
<dbReference type="PRINTS" id="PR00381">
    <property type="entry name" value="KINESINLIGHT"/>
</dbReference>
<accession>A0A1V6NX98</accession>
<dbReference type="PANTHER" id="PTHR46082:SF6">
    <property type="entry name" value="AAA+ ATPASE DOMAIN-CONTAINING PROTEIN-RELATED"/>
    <property type="match status" value="1"/>
</dbReference>
<gene>
    <name evidence="3" type="ORF">PENPOL_c002G04935</name>
</gene>
<reference evidence="4" key="1">
    <citation type="journal article" date="2017" name="Nat. Microbiol.">
        <title>Global analysis of biosynthetic gene clusters reveals vast potential of secondary metabolite production in Penicillium species.</title>
        <authorList>
            <person name="Nielsen J.C."/>
            <person name="Grijseels S."/>
            <person name="Prigent S."/>
            <person name="Ji B."/>
            <person name="Dainat J."/>
            <person name="Nielsen K.F."/>
            <person name="Frisvad J.C."/>
            <person name="Workman M."/>
            <person name="Nielsen J."/>
        </authorList>
    </citation>
    <scope>NUCLEOTIDE SEQUENCE [LARGE SCALE GENOMIC DNA]</scope>
    <source>
        <strain evidence="4">IBT 4502</strain>
    </source>
</reference>
<name>A0A1V6NX98_PENPO</name>
<feature type="compositionally biased region" description="Low complexity" evidence="1">
    <location>
        <begin position="347"/>
        <end position="358"/>
    </location>
</feature>
<keyword evidence="4" id="KW-1185">Reference proteome</keyword>
<sequence length="947" mass="108032">MASTSFYGSNFGLQIGVNTGAINMALERPETPTKPLSTVPFAQDQEFVSRDALLRQIREKSLVPGSRIALVGLGGVGKSQLAIEYSHQIRSQSPGTWVFWVHGSNESRFEQSLREIADQVKIPGRQDPQANIFKLVENWLRDEKIGKWVCILDNVDDDQLLSMRSLANASNKPLLEYIPRSQNGSVIITSRSREVALKLVDHKGLVEVNPMERSEALELFQRKLGESQESGSQESEQLVDALEFMPLAIVQAASYIRNRAPRYSVSQYLTDFQKSDREATKLLKREAGHIYRDWEAKNSILVTWQISFDYIRQTRPSAADLLSLMSFFDRQGIPESLVRHRPKASNRSRSTSELLSDSSDGEASEPDIVPEDYSDGETSGSDTGPDFEDDITTLRDYSFISISENSTFTMHRLVQLTTHVWLKSDGQIAQWKDRFISTLYDEFPTTGEYENWERCRLLFPHVKSAMSQRPTSPDAQQQWATLLYRCAWYAWKSGNIADTREMASKSREQRIVLLGDEHEEVIDSMAMLATSFLLEGLWKEAEELEVQVMERRKAKLGEDHPDRLRSINNLALTFLNQGRWKEAEQLQVQVMETYKAKLGEDHPNTLTSINNLTSTFGNQGRWKEAEPLQVQVIETYKAKLGEDHPDTLRSISNLASTFWNQGRWKEAEELDVQVMETYKAKLGEDHPNTLTSISNLALTFLNQGRWKEAEPLQVQVIETYKEKLGEDHPNTLTSINNLASTFWKQGRWKEAEPLQVQVMETYKAKLGEDHPYTLASISNLALTFWNQGRWKEAEELGVQAMERRKAKLGEDHPDTLRSIGNLASMFSNQGRWKEAEELQVQVMERTKAKLGEDHPDTLISMSNLAYTWKSSGRDAEAIDLLRNCLAKRKQTIGLNHPDTLSTSETLLQWETETPQREGLELETSPRKGTRSAVKRSYQKLIANLKRR</sequence>
<dbReference type="SUPFAM" id="SSF48452">
    <property type="entry name" value="TPR-like"/>
    <property type="match status" value="4"/>
</dbReference>
<dbReference type="InterPro" id="IPR011990">
    <property type="entry name" value="TPR-like_helical_dom_sf"/>
</dbReference>
<feature type="compositionally biased region" description="Basic and acidic residues" evidence="1">
    <location>
        <begin position="913"/>
        <end position="925"/>
    </location>
</feature>
<dbReference type="Gene3D" id="1.25.40.10">
    <property type="entry name" value="Tetratricopeptide repeat domain"/>
    <property type="match status" value="3"/>
</dbReference>
<dbReference type="PANTHER" id="PTHR46082">
    <property type="entry name" value="ATP/GTP-BINDING PROTEIN-RELATED"/>
    <property type="match status" value="1"/>
</dbReference>
<dbReference type="STRING" id="60169.A0A1V6NX98"/>
<dbReference type="AlphaFoldDB" id="A0A1V6NX98"/>
<dbReference type="NCBIfam" id="NF040586">
    <property type="entry name" value="FxSxx_TPR"/>
    <property type="match status" value="1"/>
</dbReference>
<protein>
    <recommendedName>
        <fullName evidence="2">NB-ARC domain-containing protein</fullName>
    </recommendedName>
</protein>
<dbReference type="InterPro" id="IPR053137">
    <property type="entry name" value="NLR-like"/>
</dbReference>
<dbReference type="EMBL" id="MDYM01000002">
    <property type="protein sequence ID" value="OQD69321.1"/>
    <property type="molecule type" value="Genomic_DNA"/>
</dbReference>
<dbReference type="OrthoDB" id="5986190at2759"/>
<evidence type="ECO:0000313" key="3">
    <source>
        <dbReference type="EMBL" id="OQD69321.1"/>
    </source>
</evidence>
<dbReference type="Gene3D" id="1.10.8.430">
    <property type="entry name" value="Helical domain of apoptotic protease-activating factors"/>
    <property type="match status" value="1"/>
</dbReference>
<feature type="compositionally biased region" description="Acidic residues" evidence="1">
    <location>
        <begin position="359"/>
        <end position="375"/>
    </location>
</feature>
<proteinExistence type="predicted"/>
<dbReference type="SUPFAM" id="SSF52540">
    <property type="entry name" value="P-loop containing nucleoside triphosphate hydrolases"/>
    <property type="match status" value="1"/>
</dbReference>
<dbReference type="GO" id="GO:0043531">
    <property type="term" value="F:ADP binding"/>
    <property type="evidence" value="ECO:0007669"/>
    <property type="project" value="InterPro"/>
</dbReference>
<evidence type="ECO:0000259" key="2">
    <source>
        <dbReference type="Pfam" id="PF00931"/>
    </source>
</evidence>
<dbReference type="InterPro" id="IPR042197">
    <property type="entry name" value="Apaf_helical"/>
</dbReference>
<feature type="domain" description="NB-ARC" evidence="2">
    <location>
        <begin position="67"/>
        <end position="227"/>
    </location>
</feature>
<dbReference type="Gene3D" id="3.40.50.300">
    <property type="entry name" value="P-loop containing nucleotide triphosphate hydrolases"/>
    <property type="match status" value="1"/>
</dbReference>
<dbReference type="Pfam" id="PF13374">
    <property type="entry name" value="TPR_10"/>
    <property type="match status" value="1"/>
</dbReference>
<feature type="region of interest" description="Disordered" evidence="1">
    <location>
        <begin position="338"/>
        <end position="389"/>
    </location>
</feature>
<dbReference type="Proteomes" id="UP000191408">
    <property type="component" value="Unassembled WGS sequence"/>
</dbReference>
<evidence type="ECO:0000313" key="4">
    <source>
        <dbReference type="Proteomes" id="UP000191408"/>
    </source>
</evidence>
<feature type="region of interest" description="Disordered" evidence="1">
    <location>
        <begin position="913"/>
        <end position="933"/>
    </location>
</feature>
<dbReference type="InterPro" id="IPR027417">
    <property type="entry name" value="P-loop_NTPase"/>
</dbReference>